<comment type="caution">
    <text evidence="2">The sequence shown here is derived from an EMBL/GenBank/DDBJ whole genome shotgun (WGS) entry which is preliminary data.</text>
</comment>
<feature type="region of interest" description="Disordered" evidence="1">
    <location>
        <begin position="41"/>
        <end position="70"/>
    </location>
</feature>
<proteinExistence type="predicted"/>
<keyword evidence="3" id="KW-1185">Reference proteome</keyword>
<accession>A0A9P3PZT0</accession>
<feature type="region of interest" description="Disordered" evidence="1">
    <location>
        <begin position="113"/>
        <end position="134"/>
    </location>
</feature>
<gene>
    <name evidence="2" type="ORF">LshimejAT787_1600460</name>
</gene>
<protein>
    <submittedName>
        <fullName evidence="2">Uncharacterized protein</fullName>
    </submittedName>
</protein>
<sequence>MIPCSQRLREAGSGHSPGAETDRDMTSYVMILIIKGPPAFHLHGGKEDRRTVTGSMARSTDATRARPDPPAYGMELVEWSEAHRWHEYACARRKAVGRARFMSCGPQQRHGMLDDPGFARASDLPTPIQRRSVG</sequence>
<reference evidence="2" key="1">
    <citation type="submission" date="2022-07" db="EMBL/GenBank/DDBJ databases">
        <title>The genome of Lyophyllum shimeji provides insight into the initial evolution of ectomycorrhizal fungal genome.</title>
        <authorList>
            <person name="Kobayashi Y."/>
            <person name="Shibata T."/>
            <person name="Hirakawa H."/>
            <person name="Shigenobu S."/>
            <person name="Nishiyama T."/>
            <person name="Yamada A."/>
            <person name="Hasebe M."/>
            <person name="Kawaguchi M."/>
        </authorList>
    </citation>
    <scope>NUCLEOTIDE SEQUENCE</scope>
    <source>
        <strain evidence="2">AT787</strain>
    </source>
</reference>
<evidence type="ECO:0000313" key="3">
    <source>
        <dbReference type="Proteomes" id="UP001063166"/>
    </source>
</evidence>
<evidence type="ECO:0000313" key="2">
    <source>
        <dbReference type="EMBL" id="GLB44116.1"/>
    </source>
</evidence>
<feature type="region of interest" description="Disordered" evidence="1">
    <location>
        <begin position="1"/>
        <end position="22"/>
    </location>
</feature>
<name>A0A9P3PZT0_LYOSH</name>
<dbReference type="EMBL" id="BRPK01000016">
    <property type="protein sequence ID" value="GLB44116.1"/>
    <property type="molecule type" value="Genomic_DNA"/>
</dbReference>
<dbReference type="Proteomes" id="UP001063166">
    <property type="component" value="Unassembled WGS sequence"/>
</dbReference>
<organism evidence="2 3">
    <name type="scientific">Lyophyllum shimeji</name>
    <name type="common">Hon-shimeji</name>
    <name type="synonym">Tricholoma shimeji</name>
    <dbReference type="NCBI Taxonomy" id="47721"/>
    <lineage>
        <taxon>Eukaryota</taxon>
        <taxon>Fungi</taxon>
        <taxon>Dikarya</taxon>
        <taxon>Basidiomycota</taxon>
        <taxon>Agaricomycotina</taxon>
        <taxon>Agaricomycetes</taxon>
        <taxon>Agaricomycetidae</taxon>
        <taxon>Agaricales</taxon>
        <taxon>Tricholomatineae</taxon>
        <taxon>Lyophyllaceae</taxon>
        <taxon>Lyophyllum</taxon>
    </lineage>
</organism>
<evidence type="ECO:0000256" key="1">
    <source>
        <dbReference type="SAM" id="MobiDB-lite"/>
    </source>
</evidence>
<dbReference type="AlphaFoldDB" id="A0A9P3PZT0"/>